<dbReference type="PROSITE" id="PS01124">
    <property type="entry name" value="HTH_ARAC_FAMILY_2"/>
    <property type="match status" value="1"/>
</dbReference>
<evidence type="ECO:0000256" key="1">
    <source>
        <dbReference type="ARBA" id="ARBA00023015"/>
    </source>
</evidence>
<dbReference type="InterPro" id="IPR009057">
    <property type="entry name" value="Homeodomain-like_sf"/>
</dbReference>
<reference evidence="4 5" key="1">
    <citation type="submission" date="2016-10" db="EMBL/GenBank/DDBJ databases">
        <authorList>
            <person name="Varghese N."/>
            <person name="Submissions S."/>
        </authorList>
    </citation>
    <scope>NUCLEOTIDE SEQUENCE [LARGE SCALE GENOMIC DNA]</scope>
    <source>
        <strain evidence="4 5">Sb17</strain>
    </source>
</reference>
<dbReference type="InterPro" id="IPR053142">
    <property type="entry name" value="PchR_regulatory_protein"/>
</dbReference>
<dbReference type="InterPro" id="IPR018060">
    <property type="entry name" value="HTH_AraC"/>
</dbReference>
<proteinExistence type="predicted"/>
<accession>A0AAE8HJS2</accession>
<evidence type="ECO:0000313" key="5">
    <source>
        <dbReference type="Proteomes" id="UP000182107"/>
    </source>
</evidence>
<organism evidence="4 5">
    <name type="scientific">Streptococcus equinus</name>
    <name type="common">Streptococcus bovis</name>
    <dbReference type="NCBI Taxonomy" id="1335"/>
    <lineage>
        <taxon>Bacteria</taxon>
        <taxon>Bacillati</taxon>
        <taxon>Bacillota</taxon>
        <taxon>Bacilli</taxon>
        <taxon>Lactobacillales</taxon>
        <taxon>Streptococcaceae</taxon>
        <taxon>Streptococcus</taxon>
    </lineage>
</organism>
<keyword evidence="2" id="KW-0804">Transcription</keyword>
<dbReference type="Pfam" id="PF12833">
    <property type="entry name" value="HTH_18"/>
    <property type="match status" value="1"/>
</dbReference>
<dbReference type="GO" id="GO:0003700">
    <property type="term" value="F:DNA-binding transcription factor activity"/>
    <property type="evidence" value="ECO:0007669"/>
    <property type="project" value="InterPro"/>
</dbReference>
<dbReference type="PANTHER" id="PTHR47893">
    <property type="entry name" value="REGULATORY PROTEIN PCHR"/>
    <property type="match status" value="1"/>
</dbReference>
<dbReference type="Gene3D" id="1.10.10.60">
    <property type="entry name" value="Homeodomain-like"/>
    <property type="match status" value="2"/>
</dbReference>
<evidence type="ECO:0000313" key="4">
    <source>
        <dbReference type="EMBL" id="SDW32726.1"/>
    </source>
</evidence>
<dbReference type="SUPFAM" id="SSF46689">
    <property type="entry name" value="Homeodomain-like"/>
    <property type="match status" value="1"/>
</dbReference>
<name>A0AAE8HJS2_STREI</name>
<evidence type="ECO:0000256" key="2">
    <source>
        <dbReference type="ARBA" id="ARBA00023163"/>
    </source>
</evidence>
<evidence type="ECO:0000259" key="3">
    <source>
        <dbReference type="PROSITE" id="PS01124"/>
    </source>
</evidence>
<feature type="domain" description="HTH araC/xylS-type" evidence="3">
    <location>
        <begin position="216"/>
        <end position="314"/>
    </location>
</feature>
<dbReference type="EMBL" id="FNMW01000001">
    <property type="protein sequence ID" value="SDW32726.1"/>
    <property type="molecule type" value="Genomic_DNA"/>
</dbReference>
<keyword evidence="4" id="KW-0238">DNA-binding</keyword>
<protein>
    <submittedName>
        <fullName evidence="4">AraC-type DNA-binding protein</fullName>
    </submittedName>
</protein>
<dbReference type="Proteomes" id="UP000182107">
    <property type="component" value="Unassembled WGS sequence"/>
</dbReference>
<dbReference type="RefSeq" id="WP_074601897.1">
    <property type="nucleotide sequence ID" value="NZ_FNMW01000001.1"/>
</dbReference>
<keyword evidence="1" id="KW-0805">Transcription regulation</keyword>
<gene>
    <name evidence="4" type="ORF">SAMN05216415_0474</name>
</gene>
<dbReference type="GO" id="GO:0043565">
    <property type="term" value="F:sequence-specific DNA binding"/>
    <property type="evidence" value="ECO:0007669"/>
    <property type="project" value="InterPro"/>
</dbReference>
<sequence length="342" mass="39500">MSAIFFNDNIKQKAILLPNCSRFAPHGQSYYLSCDDLEGFYWTYETEYFRVSIFDFTLKKETIYCCDLSAFPDTALFSAHVISANGEILPPYQQLSSNDSFVICNQHQILQTLLHEHTNFQAVCFDFKQKIIDDCLVGRYQLNPDDLCHIFKEANHFLGAGLGKIADDILHYKLGSSASELFYEIKAKEWLSVIINNYYAAQDEQEMSQEDSLALDNVRHYINDHLMATIPQDLLAKIAMMSKTKLKTAFKTKYHMTITEYIQRRRMALAEHLLMTTQLEIKEVAIAVGYTSHSRFASLFKKYIGVYPHDIKKQTTPNKEKRPCHDCLNKFCEAKVDAEKLK</sequence>
<comment type="caution">
    <text evidence="4">The sequence shown here is derived from an EMBL/GenBank/DDBJ whole genome shotgun (WGS) entry which is preliminary data.</text>
</comment>
<dbReference type="SMART" id="SM00342">
    <property type="entry name" value="HTH_ARAC"/>
    <property type="match status" value="1"/>
</dbReference>
<dbReference type="AlphaFoldDB" id="A0AAE8HJS2"/>
<dbReference type="PANTHER" id="PTHR47893:SF1">
    <property type="entry name" value="REGULATORY PROTEIN PCHR"/>
    <property type="match status" value="1"/>
</dbReference>